<feature type="compositionally biased region" description="Polar residues" evidence="1">
    <location>
        <begin position="1"/>
        <end position="16"/>
    </location>
</feature>
<accession>A0AAD3H9T5</accession>
<feature type="compositionally biased region" description="Polar residues" evidence="1">
    <location>
        <begin position="29"/>
        <end position="57"/>
    </location>
</feature>
<keyword evidence="3" id="KW-1185">Reference proteome</keyword>
<feature type="region of interest" description="Disordered" evidence="1">
    <location>
        <begin position="1"/>
        <end position="175"/>
    </location>
</feature>
<dbReference type="EMBL" id="BLLK01000051">
    <property type="protein sequence ID" value="GFH55922.1"/>
    <property type="molecule type" value="Genomic_DNA"/>
</dbReference>
<evidence type="ECO:0000313" key="2">
    <source>
        <dbReference type="EMBL" id="GFH55922.1"/>
    </source>
</evidence>
<proteinExistence type="predicted"/>
<name>A0AAD3H9T5_9STRA</name>
<evidence type="ECO:0000256" key="1">
    <source>
        <dbReference type="SAM" id="MobiDB-lite"/>
    </source>
</evidence>
<sequence length="300" mass="33554">MFHNSSSAFGPTSSLARTPAKSFIHNDENSFSLKNKSASQNNASTTKGLGLSKSSKTPGKRRTLGDITNKGNSNGQDSNGKVVKSLKKGLSLQTPSNGNTLKKKSTKKGLSVNSSFQQNTHRPVQSLKKKSTVSFSILSEPDEVEVKKRSADVKKSSAKSLKSRESRSTMKHPEYTDDIEISAGRLGEEEREWVRAQENVLDEDIRKELNELKEISAQIKLEKKREHYPNRGFTIAQDASAIDEGIYIEDEVDEDVLKSYMMFDEYKDLDLELKGDDSDFEHDDNPNDQDLFLQLDDLSI</sequence>
<protein>
    <submittedName>
        <fullName evidence="2">Uncharacterized protein</fullName>
    </submittedName>
</protein>
<evidence type="ECO:0000313" key="3">
    <source>
        <dbReference type="Proteomes" id="UP001054902"/>
    </source>
</evidence>
<feature type="compositionally biased region" description="Basic and acidic residues" evidence="1">
    <location>
        <begin position="162"/>
        <end position="175"/>
    </location>
</feature>
<dbReference type="Proteomes" id="UP001054902">
    <property type="component" value="Unassembled WGS sequence"/>
</dbReference>
<feature type="compositionally biased region" description="Polar residues" evidence="1">
    <location>
        <begin position="69"/>
        <end position="79"/>
    </location>
</feature>
<dbReference type="AlphaFoldDB" id="A0AAD3H9T5"/>
<comment type="caution">
    <text evidence="2">The sequence shown here is derived from an EMBL/GenBank/DDBJ whole genome shotgun (WGS) entry which is preliminary data.</text>
</comment>
<gene>
    <name evidence="2" type="ORF">CTEN210_12398</name>
</gene>
<reference evidence="2 3" key="1">
    <citation type="journal article" date="2021" name="Sci. Rep.">
        <title>The genome of the diatom Chaetoceros tenuissimus carries an ancient integrated fragment of an extant virus.</title>
        <authorList>
            <person name="Hongo Y."/>
            <person name="Kimura K."/>
            <person name="Takaki Y."/>
            <person name="Yoshida Y."/>
            <person name="Baba S."/>
            <person name="Kobayashi G."/>
            <person name="Nagasaki K."/>
            <person name="Hano T."/>
            <person name="Tomaru Y."/>
        </authorList>
    </citation>
    <scope>NUCLEOTIDE SEQUENCE [LARGE SCALE GENOMIC DNA]</scope>
    <source>
        <strain evidence="2 3">NIES-3715</strain>
    </source>
</reference>
<feature type="compositionally biased region" description="Basic and acidic residues" evidence="1">
    <location>
        <begin position="144"/>
        <end position="155"/>
    </location>
</feature>
<feature type="compositionally biased region" description="Polar residues" evidence="1">
    <location>
        <begin position="111"/>
        <end position="123"/>
    </location>
</feature>
<feature type="compositionally biased region" description="Low complexity" evidence="1">
    <location>
        <begin position="80"/>
        <end position="100"/>
    </location>
</feature>
<organism evidence="2 3">
    <name type="scientific">Chaetoceros tenuissimus</name>
    <dbReference type="NCBI Taxonomy" id="426638"/>
    <lineage>
        <taxon>Eukaryota</taxon>
        <taxon>Sar</taxon>
        <taxon>Stramenopiles</taxon>
        <taxon>Ochrophyta</taxon>
        <taxon>Bacillariophyta</taxon>
        <taxon>Coscinodiscophyceae</taxon>
        <taxon>Chaetocerotophycidae</taxon>
        <taxon>Chaetocerotales</taxon>
        <taxon>Chaetocerotaceae</taxon>
        <taxon>Chaetoceros</taxon>
    </lineage>
</organism>